<feature type="domain" description="AMP-dependent synthetase/ligase" evidence="3">
    <location>
        <begin position="91"/>
        <end position="464"/>
    </location>
</feature>
<dbReference type="Pfam" id="PF13193">
    <property type="entry name" value="AMP-binding_C"/>
    <property type="match status" value="1"/>
</dbReference>
<dbReference type="Gene3D" id="3.40.50.12780">
    <property type="entry name" value="N-terminal domain of ligase-like"/>
    <property type="match status" value="1"/>
</dbReference>
<dbReference type="InterPro" id="IPR000873">
    <property type="entry name" value="AMP-dep_synth/lig_dom"/>
</dbReference>
<dbReference type="InterPro" id="IPR045851">
    <property type="entry name" value="AMP-bd_C_sf"/>
</dbReference>
<dbReference type="CDD" id="cd05917">
    <property type="entry name" value="FACL_like_2"/>
    <property type="match status" value="1"/>
</dbReference>
<dbReference type="PANTHER" id="PTHR43201">
    <property type="entry name" value="ACYL-COA SYNTHETASE"/>
    <property type="match status" value="1"/>
</dbReference>
<keyword evidence="2" id="KW-0436">Ligase</keyword>
<dbReference type="Gene3D" id="3.30.300.30">
    <property type="match status" value="1"/>
</dbReference>
<keyword evidence="6" id="KW-1185">Reference proteome</keyword>
<dbReference type="RefSeq" id="WP_082313043.1">
    <property type="nucleotide sequence ID" value="NZ_CP006841.1"/>
</dbReference>
<gene>
    <name evidence="5" type="ORF">CLAC_02665</name>
</gene>
<dbReference type="PANTHER" id="PTHR43201:SF5">
    <property type="entry name" value="MEDIUM-CHAIN ACYL-COA LIGASE ACSF2, MITOCHONDRIAL"/>
    <property type="match status" value="1"/>
</dbReference>
<organism evidence="5 6">
    <name type="scientific">Corynebacterium lactis RW2-5</name>
    <dbReference type="NCBI Taxonomy" id="1408189"/>
    <lineage>
        <taxon>Bacteria</taxon>
        <taxon>Bacillati</taxon>
        <taxon>Actinomycetota</taxon>
        <taxon>Actinomycetes</taxon>
        <taxon>Mycobacteriales</taxon>
        <taxon>Corynebacteriaceae</taxon>
        <taxon>Corynebacterium</taxon>
    </lineage>
</organism>
<dbReference type="STRING" id="1408189.CLAC_02665"/>
<feature type="domain" description="AMP-binding enzyme C-terminal" evidence="4">
    <location>
        <begin position="515"/>
        <end position="591"/>
    </location>
</feature>
<dbReference type="Pfam" id="PF00501">
    <property type="entry name" value="AMP-binding"/>
    <property type="match status" value="1"/>
</dbReference>
<sequence>MTTTITDDATATAGASAAAPSRSAVTAAAAGSLALESAQVRAEKDGLRTVPAPFGHDVVDETGSKLSHVIGLGVEQGAAPLRAETLGANLRAVVEKHPARDAIVDVYADVTLSYERFYNKVLRLASYFARQGLVKGDRVGIWSTNRWEWPVVQYACHHLGLVLVNINPAYRQRELNYVLEKVGVRMVVAARRYKDSDYRSMLNEARKQRGVTLREVLYFGSAEWDEAIDGDIVDLSELIEGISPHDPVNIQFTSGTTGFPKGATLTHFNILNNAYFAGELLGYTEEDRVCVPVPFFHTFGMGVGIIAAISHGAAVVIAGPTFKARETLKAVHSAKVTSLYGVPTMFINELEEAYDHEDYGSPYDLSMLRTGVMGGTSCPTKTMREVMNRMNMHEVAICYGMTETSPVAFQTRADSPLEKRIATVGQIHPHIEARVVDTRTNETLPRGEQGEVVVRGYNIMREYWQHPEKTAEAIDPDGWMHTGDLGVLDDEGYLSITGRIKDMLIRGGENIYPREIEEFLFTHPSVVDAQVIGVPDDRYGEEIMAWLILHEGAEELSVDELAEFARGKLSRHKIPRYVHVVKEFPMTASGKVRKVEMREMAPKILGWV</sequence>
<dbReference type="KEGG" id="clw:CLAC_02665"/>
<dbReference type="GO" id="GO:0031956">
    <property type="term" value="F:medium-chain fatty acid-CoA ligase activity"/>
    <property type="evidence" value="ECO:0007669"/>
    <property type="project" value="TreeGrafter"/>
</dbReference>
<dbReference type="GO" id="GO:0006631">
    <property type="term" value="P:fatty acid metabolic process"/>
    <property type="evidence" value="ECO:0007669"/>
    <property type="project" value="TreeGrafter"/>
</dbReference>
<dbReference type="PATRIC" id="fig|1408189.4.peg.530"/>
<dbReference type="InterPro" id="IPR025110">
    <property type="entry name" value="AMP-bd_C"/>
</dbReference>
<evidence type="ECO:0000259" key="4">
    <source>
        <dbReference type="Pfam" id="PF13193"/>
    </source>
</evidence>
<name>A0A0K2GYR1_9CORY</name>
<dbReference type="OrthoDB" id="9803968at2"/>
<dbReference type="PROSITE" id="PS00455">
    <property type="entry name" value="AMP_BINDING"/>
    <property type="match status" value="1"/>
</dbReference>
<dbReference type="InterPro" id="IPR042099">
    <property type="entry name" value="ANL_N_sf"/>
</dbReference>
<evidence type="ECO:0000313" key="6">
    <source>
        <dbReference type="Proteomes" id="UP000058446"/>
    </source>
</evidence>
<comment type="similarity">
    <text evidence="1">Belongs to the ATP-dependent AMP-binding enzyme family.</text>
</comment>
<dbReference type="EMBL" id="CP006841">
    <property type="protein sequence ID" value="ALA66813.1"/>
    <property type="molecule type" value="Genomic_DNA"/>
</dbReference>
<evidence type="ECO:0000259" key="3">
    <source>
        <dbReference type="Pfam" id="PF00501"/>
    </source>
</evidence>
<protein>
    <submittedName>
        <fullName evidence="5">AMP-binding protein</fullName>
    </submittedName>
</protein>
<evidence type="ECO:0000256" key="1">
    <source>
        <dbReference type="ARBA" id="ARBA00006432"/>
    </source>
</evidence>
<dbReference type="SUPFAM" id="SSF56801">
    <property type="entry name" value="Acetyl-CoA synthetase-like"/>
    <property type="match status" value="1"/>
</dbReference>
<evidence type="ECO:0000313" key="5">
    <source>
        <dbReference type="EMBL" id="ALA66813.1"/>
    </source>
</evidence>
<evidence type="ECO:0000256" key="2">
    <source>
        <dbReference type="ARBA" id="ARBA00022598"/>
    </source>
</evidence>
<dbReference type="Proteomes" id="UP000058446">
    <property type="component" value="Chromosome"/>
</dbReference>
<dbReference type="AlphaFoldDB" id="A0A0K2GYR1"/>
<dbReference type="FunFam" id="3.30.300.30:FF:000008">
    <property type="entry name" value="2,3-dihydroxybenzoate-AMP ligase"/>
    <property type="match status" value="1"/>
</dbReference>
<reference evidence="5 6" key="1">
    <citation type="submission" date="2013-10" db="EMBL/GenBank/DDBJ databases">
        <title>Complete genome sequence of Corynebacterium lactis DSM 45799(T), isolated from raw cow milk.</title>
        <authorList>
            <person name="Ruckert C."/>
            <person name="Albersmeier A."/>
            <person name="Lipski A."/>
            <person name="Kalinowski J."/>
        </authorList>
    </citation>
    <scope>NUCLEOTIDE SEQUENCE [LARGE SCALE GENOMIC DNA]</scope>
    <source>
        <strain evidence="5 6">RW2-5</strain>
    </source>
</reference>
<dbReference type="InterPro" id="IPR020845">
    <property type="entry name" value="AMP-binding_CS"/>
</dbReference>
<accession>A0A0K2GYR1</accession>
<proteinExistence type="inferred from homology"/>